<dbReference type="PROSITE" id="PS51683">
    <property type="entry name" value="SAM_OMT_II"/>
    <property type="match status" value="1"/>
</dbReference>
<dbReference type="PANTHER" id="PTHR43712:SF2">
    <property type="entry name" value="O-METHYLTRANSFERASE CICE"/>
    <property type="match status" value="1"/>
</dbReference>
<evidence type="ECO:0000259" key="5">
    <source>
        <dbReference type="Pfam" id="PF08100"/>
    </source>
</evidence>
<dbReference type="Gene3D" id="1.10.287.1350">
    <property type="match status" value="1"/>
</dbReference>
<accession>A0A934IBJ9</accession>
<dbReference type="Gene3D" id="1.10.10.10">
    <property type="entry name" value="Winged helix-like DNA-binding domain superfamily/Winged helix DNA-binding domain"/>
    <property type="match status" value="1"/>
</dbReference>
<dbReference type="RefSeq" id="WP_198914615.1">
    <property type="nucleotide sequence ID" value="NZ_JAEKPD010000001.1"/>
</dbReference>
<organism evidence="6 7">
    <name type="scientific">Palleronia pontilimi</name>
    <dbReference type="NCBI Taxonomy" id="1964209"/>
    <lineage>
        <taxon>Bacteria</taxon>
        <taxon>Pseudomonadati</taxon>
        <taxon>Pseudomonadota</taxon>
        <taxon>Alphaproteobacteria</taxon>
        <taxon>Rhodobacterales</taxon>
        <taxon>Roseobacteraceae</taxon>
        <taxon>Palleronia</taxon>
    </lineage>
</organism>
<proteinExistence type="predicted"/>
<dbReference type="InterPro" id="IPR001077">
    <property type="entry name" value="COMT_C"/>
</dbReference>
<gene>
    <name evidence="6" type="ORF">ILP92_01630</name>
</gene>
<dbReference type="Pfam" id="PF08100">
    <property type="entry name" value="Dimerisation"/>
    <property type="match status" value="1"/>
</dbReference>
<keyword evidence="3" id="KW-0949">S-adenosyl-L-methionine</keyword>
<keyword evidence="7" id="KW-1185">Reference proteome</keyword>
<evidence type="ECO:0000313" key="7">
    <source>
        <dbReference type="Proteomes" id="UP000642488"/>
    </source>
</evidence>
<dbReference type="Pfam" id="PF00891">
    <property type="entry name" value="Methyltransf_2"/>
    <property type="match status" value="1"/>
</dbReference>
<sequence length="376" mass="40652">MADVPMDSPPPRGRRGQGWLNRLAASPGFQRWAARFPFTRRHVRAEGEAIFDLVAGFAHSQVLRALIELDLLVFLRDDALPARTIAARLSMPEDRAEILLRAGVALGLLRLKGGRYQTSTRGAALLGVPGLPQMIRHHEILYRDLSDPVAFFRGDTETELARFWPYVFGAGTGASPDEAARYSQLMADSQGLVAQDALDQIDLRRVDHLMDVGGGTGVFLSQVAAAAPALDLTLFDLPQVMPAARDALAQAGLADRITLAEGSFKTDPLPGGADAISLIRVLYDHDDAQVAQLLSKCFDALPKGGRLIISEPMTGGEAPHRAGDVYFALYCMAMRTGRARSQHRIAGLAQAAGFIQPATPRARRPFVTSTVLATRP</sequence>
<comment type="caution">
    <text evidence="6">The sequence shown here is derived from an EMBL/GenBank/DDBJ whole genome shotgun (WGS) entry which is preliminary data.</text>
</comment>
<dbReference type="SUPFAM" id="SSF46785">
    <property type="entry name" value="Winged helix' DNA-binding domain"/>
    <property type="match status" value="1"/>
</dbReference>
<protein>
    <submittedName>
        <fullName evidence="6">Methyltransferase domain-containing protein</fullName>
    </submittedName>
</protein>
<feature type="domain" description="O-methyltransferase C-terminal" evidence="4">
    <location>
        <begin position="142"/>
        <end position="354"/>
    </location>
</feature>
<dbReference type="InterPro" id="IPR016461">
    <property type="entry name" value="COMT-like"/>
</dbReference>
<dbReference type="GO" id="GO:0046983">
    <property type="term" value="F:protein dimerization activity"/>
    <property type="evidence" value="ECO:0007669"/>
    <property type="project" value="InterPro"/>
</dbReference>
<dbReference type="InterPro" id="IPR036388">
    <property type="entry name" value="WH-like_DNA-bd_sf"/>
</dbReference>
<dbReference type="CDD" id="cd02440">
    <property type="entry name" value="AdoMet_MTases"/>
    <property type="match status" value="1"/>
</dbReference>
<dbReference type="InterPro" id="IPR029063">
    <property type="entry name" value="SAM-dependent_MTases_sf"/>
</dbReference>
<evidence type="ECO:0000256" key="3">
    <source>
        <dbReference type="ARBA" id="ARBA00022691"/>
    </source>
</evidence>
<dbReference type="InterPro" id="IPR012967">
    <property type="entry name" value="COMT_dimerisation"/>
</dbReference>
<evidence type="ECO:0000256" key="2">
    <source>
        <dbReference type="ARBA" id="ARBA00022679"/>
    </source>
</evidence>
<dbReference type="PIRSF" id="PIRSF005739">
    <property type="entry name" value="O-mtase"/>
    <property type="match status" value="1"/>
</dbReference>
<dbReference type="GO" id="GO:0032259">
    <property type="term" value="P:methylation"/>
    <property type="evidence" value="ECO:0007669"/>
    <property type="project" value="UniProtKB-KW"/>
</dbReference>
<keyword evidence="1 6" id="KW-0489">Methyltransferase</keyword>
<dbReference type="InterPro" id="IPR036390">
    <property type="entry name" value="WH_DNA-bd_sf"/>
</dbReference>
<evidence type="ECO:0000256" key="1">
    <source>
        <dbReference type="ARBA" id="ARBA00022603"/>
    </source>
</evidence>
<dbReference type="EMBL" id="JAEKPD010000001">
    <property type="protein sequence ID" value="MBJ3761452.1"/>
    <property type="molecule type" value="Genomic_DNA"/>
</dbReference>
<keyword evidence="2" id="KW-0808">Transferase</keyword>
<reference evidence="6" key="1">
    <citation type="submission" date="2020-12" db="EMBL/GenBank/DDBJ databases">
        <title>Bacterial taxonomy.</title>
        <authorList>
            <person name="Pan X."/>
        </authorList>
    </citation>
    <scope>NUCLEOTIDE SEQUENCE</scope>
    <source>
        <strain evidence="6">KCTC 52957</strain>
    </source>
</reference>
<evidence type="ECO:0000313" key="6">
    <source>
        <dbReference type="EMBL" id="MBJ3761452.1"/>
    </source>
</evidence>
<evidence type="ECO:0000259" key="4">
    <source>
        <dbReference type="Pfam" id="PF00891"/>
    </source>
</evidence>
<dbReference type="Proteomes" id="UP000642488">
    <property type="component" value="Unassembled WGS sequence"/>
</dbReference>
<dbReference type="Gene3D" id="3.40.50.150">
    <property type="entry name" value="Vaccinia Virus protein VP39"/>
    <property type="match status" value="1"/>
</dbReference>
<dbReference type="GO" id="GO:0008171">
    <property type="term" value="F:O-methyltransferase activity"/>
    <property type="evidence" value="ECO:0007669"/>
    <property type="project" value="InterPro"/>
</dbReference>
<dbReference type="PANTHER" id="PTHR43712">
    <property type="entry name" value="PUTATIVE (AFU_ORTHOLOGUE AFUA_4G14580)-RELATED"/>
    <property type="match status" value="1"/>
</dbReference>
<dbReference type="SUPFAM" id="SSF53335">
    <property type="entry name" value="S-adenosyl-L-methionine-dependent methyltransferases"/>
    <property type="match status" value="1"/>
</dbReference>
<name>A0A934IBJ9_9RHOB</name>
<dbReference type="AlphaFoldDB" id="A0A934IBJ9"/>
<feature type="domain" description="O-methyltransferase dimerisation" evidence="5">
    <location>
        <begin position="52"/>
        <end position="126"/>
    </location>
</feature>